<evidence type="ECO:0000256" key="5">
    <source>
        <dbReference type="ARBA" id="ARBA00023004"/>
    </source>
</evidence>
<keyword evidence="5" id="KW-0408">Iron</keyword>
<evidence type="ECO:0000256" key="3">
    <source>
        <dbReference type="ARBA" id="ARBA00022723"/>
    </source>
</evidence>
<dbReference type="EMBL" id="MN739920">
    <property type="protein sequence ID" value="QHT77605.1"/>
    <property type="molecule type" value="Genomic_DNA"/>
</dbReference>
<dbReference type="Pfam" id="PF03055">
    <property type="entry name" value="RPE65"/>
    <property type="match status" value="1"/>
</dbReference>
<evidence type="ECO:0008006" key="7">
    <source>
        <dbReference type="Google" id="ProtNLM"/>
    </source>
</evidence>
<keyword evidence="3" id="KW-0479">Metal-binding</keyword>
<comment type="cofactor">
    <cofactor evidence="1">
        <name>Fe(2+)</name>
        <dbReference type="ChEBI" id="CHEBI:29033"/>
    </cofactor>
</comment>
<dbReference type="PANTHER" id="PTHR10543:SF89">
    <property type="entry name" value="CAROTENOID 9,10(9',10')-CLEAVAGE DIOXYGENASE 1"/>
    <property type="match status" value="1"/>
</dbReference>
<evidence type="ECO:0000256" key="1">
    <source>
        <dbReference type="ARBA" id="ARBA00001954"/>
    </source>
</evidence>
<comment type="similarity">
    <text evidence="2">Belongs to the carotenoid oxygenase family.</text>
</comment>
<dbReference type="GO" id="GO:0010436">
    <property type="term" value="F:carotenoid dioxygenase activity"/>
    <property type="evidence" value="ECO:0007669"/>
    <property type="project" value="TreeGrafter"/>
</dbReference>
<protein>
    <recommendedName>
        <fullName evidence="7">Dioxygenase</fullName>
    </recommendedName>
</protein>
<reference evidence="6" key="1">
    <citation type="journal article" date="2020" name="Nature">
        <title>Giant virus diversity and host interactions through global metagenomics.</title>
        <authorList>
            <person name="Schulz F."/>
            <person name="Roux S."/>
            <person name="Paez-Espino D."/>
            <person name="Jungbluth S."/>
            <person name="Walsh D.A."/>
            <person name="Denef V.J."/>
            <person name="McMahon K.D."/>
            <person name="Konstantinidis K.T."/>
            <person name="Eloe-Fadrosh E.A."/>
            <person name="Kyrpides N.C."/>
            <person name="Woyke T."/>
        </authorList>
    </citation>
    <scope>NUCLEOTIDE SEQUENCE</scope>
    <source>
        <strain evidence="6">GVMAG-M-3300023179-90</strain>
    </source>
</reference>
<evidence type="ECO:0000313" key="6">
    <source>
        <dbReference type="EMBL" id="QHT77605.1"/>
    </source>
</evidence>
<evidence type="ECO:0000256" key="4">
    <source>
        <dbReference type="ARBA" id="ARBA00023002"/>
    </source>
</evidence>
<dbReference type="PANTHER" id="PTHR10543">
    <property type="entry name" value="BETA-CAROTENE DIOXYGENASE"/>
    <property type="match status" value="1"/>
</dbReference>
<keyword evidence="4" id="KW-0560">Oxidoreductase</keyword>
<dbReference type="AlphaFoldDB" id="A0A6C0HBU5"/>
<dbReference type="InterPro" id="IPR004294">
    <property type="entry name" value="Carotenoid_Oase"/>
</dbReference>
<organism evidence="6">
    <name type="scientific">viral metagenome</name>
    <dbReference type="NCBI Taxonomy" id="1070528"/>
    <lineage>
        <taxon>unclassified sequences</taxon>
        <taxon>metagenomes</taxon>
        <taxon>organismal metagenomes</taxon>
    </lineage>
</organism>
<dbReference type="GO" id="GO:0016121">
    <property type="term" value="P:carotene catabolic process"/>
    <property type="evidence" value="ECO:0007669"/>
    <property type="project" value="TreeGrafter"/>
</dbReference>
<accession>A0A6C0HBU5</accession>
<name>A0A6C0HBU5_9ZZZZ</name>
<sequence>MTPIILFFTGILYLPYINPFFLNFNFGNKVNIKDREFKHQITYKLPPKKQQVVNKITGFYGLIGPDVNISTVSNLFDLFIGDGNIQGAFFDKGNITVIKHFVRTDKLLYEEENGRIPNNNFVKLVFSILNKFHLLPDIMGLANTALLNVRNKIYALYERDQPYLLNINFAKKEITTLQKQTIPNIAHISGHSKYINNTIETVDYDVLKNQLIFYKLNSEFNTLYSHSVKTRYMPVVHDFWSTPDKIIFMDSPLVMDVENILKKTLPVLLHKKQPTFIHILDKNTHHIETYRSNDSFYMFHYADMIETREKIHIYGSLYEELDFSDLNIKGIYREIIINKITKEVSISKIRELEKFDLDFPIKFGDKIVFRNIHNKTINGFVIFHKMKVIKEIIFNNLCICGEPALLYIDKMPYIVTFAYSKKENCILFVNLFNYDKIIINVPFEFNIGFHSLFIPTPKDN</sequence>
<evidence type="ECO:0000256" key="2">
    <source>
        <dbReference type="ARBA" id="ARBA00006787"/>
    </source>
</evidence>
<proteinExistence type="inferred from homology"/>
<dbReference type="GO" id="GO:0046872">
    <property type="term" value="F:metal ion binding"/>
    <property type="evidence" value="ECO:0007669"/>
    <property type="project" value="UniProtKB-KW"/>
</dbReference>